<dbReference type="RefSeq" id="WP_213010537.1">
    <property type="nucleotide sequence ID" value="NZ_BOQN01000085.1"/>
</dbReference>
<dbReference type="InterPro" id="IPR000182">
    <property type="entry name" value="GNAT_dom"/>
</dbReference>
<sequence>MADHVFPRVDVETRRLRLRSFAASDAGDVHAAWQDEQFMRTAPVGYPYAGADLATAAEWCNGTEKRRQDGLGAELAVEPRGGGRLLGHVALFSVRWSLRIAEIHYWTAPWARGHGYAGEAARAVAEWALRDVAFERISLQADVHNTASRRVADAAGFHFEGVQRSVVPARDGSRMDLAVYSLIRADLRPSPV</sequence>
<name>A0A919TF07_9ACTN</name>
<feature type="domain" description="N-acetyltransferase" evidence="1">
    <location>
        <begin position="16"/>
        <end position="186"/>
    </location>
</feature>
<comment type="caution">
    <text evidence="2">The sequence shown here is derived from an EMBL/GenBank/DDBJ whole genome shotgun (WGS) entry which is preliminary data.</text>
</comment>
<evidence type="ECO:0000313" key="3">
    <source>
        <dbReference type="Proteomes" id="UP000677082"/>
    </source>
</evidence>
<dbReference type="GO" id="GO:0005737">
    <property type="term" value="C:cytoplasm"/>
    <property type="evidence" value="ECO:0007669"/>
    <property type="project" value="TreeGrafter"/>
</dbReference>
<dbReference type="Pfam" id="PF13302">
    <property type="entry name" value="Acetyltransf_3"/>
    <property type="match status" value="1"/>
</dbReference>
<dbReference type="GO" id="GO:1990189">
    <property type="term" value="F:protein N-terminal-serine acetyltransferase activity"/>
    <property type="evidence" value="ECO:0007669"/>
    <property type="project" value="TreeGrafter"/>
</dbReference>
<dbReference type="PANTHER" id="PTHR43441:SF10">
    <property type="entry name" value="ACETYLTRANSFERASE"/>
    <property type="match status" value="1"/>
</dbReference>
<proteinExistence type="predicted"/>
<gene>
    <name evidence="2" type="ORF">Ato02nite_065720</name>
</gene>
<keyword evidence="3" id="KW-1185">Reference proteome</keyword>
<dbReference type="EMBL" id="BOQN01000085">
    <property type="protein sequence ID" value="GIM94779.1"/>
    <property type="molecule type" value="Genomic_DNA"/>
</dbReference>
<dbReference type="InterPro" id="IPR051908">
    <property type="entry name" value="Ribosomal_N-acetyltransferase"/>
</dbReference>
<dbReference type="PROSITE" id="PS51186">
    <property type="entry name" value="GNAT"/>
    <property type="match status" value="1"/>
</dbReference>
<dbReference type="GO" id="GO:0008999">
    <property type="term" value="F:protein-N-terminal-alanine acetyltransferase activity"/>
    <property type="evidence" value="ECO:0007669"/>
    <property type="project" value="TreeGrafter"/>
</dbReference>
<evidence type="ECO:0000259" key="1">
    <source>
        <dbReference type="PROSITE" id="PS51186"/>
    </source>
</evidence>
<protein>
    <submittedName>
        <fullName evidence="2">N-acetyltransferase</fullName>
    </submittedName>
</protein>
<dbReference type="Proteomes" id="UP000677082">
    <property type="component" value="Unassembled WGS sequence"/>
</dbReference>
<dbReference type="Gene3D" id="3.40.630.30">
    <property type="match status" value="1"/>
</dbReference>
<reference evidence="2 3" key="1">
    <citation type="submission" date="2021-03" db="EMBL/GenBank/DDBJ databases">
        <title>Whole genome shotgun sequence of Actinoplanes toevensis NBRC 105298.</title>
        <authorList>
            <person name="Komaki H."/>
            <person name="Tamura T."/>
        </authorList>
    </citation>
    <scope>NUCLEOTIDE SEQUENCE [LARGE SCALE GENOMIC DNA]</scope>
    <source>
        <strain evidence="2 3">NBRC 105298</strain>
    </source>
</reference>
<accession>A0A919TF07</accession>
<dbReference type="InterPro" id="IPR016181">
    <property type="entry name" value="Acyl_CoA_acyltransferase"/>
</dbReference>
<dbReference type="SUPFAM" id="SSF55729">
    <property type="entry name" value="Acyl-CoA N-acyltransferases (Nat)"/>
    <property type="match status" value="1"/>
</dbReference>
<dbReference type="AlphaFoldDB" id="A0A919TF07"/>
<evidence type="ECO:0000313" key="2">
    <source>
        <dbReference type="EMBL" id="GIM94779.1"/>
    </source>
</evidence>
<organism evidence="2 3">
    <name type="scientific">Paractinoplanes toevensis</name>
    <dbReference type="NCBI Taxonomy" id="571911"/>
    <lineage>
        <taxon>Bacteria</taxon>
        <taxon>Bacillati</taxon>
        <taxon>Actinomycetota</taxon>
        <taxon>Actinomycetes</taxon>
        <taxon>Micromonosporales</taxon>
        <taxon>Micromonosporaceae</taxon>
        <taxon>Paractinoplanes</taxon>
    </lineage>
</organism>
<dbReference type="PANTHER" id="PTHR43441">
    <property type="entry name" value="RIBOSOMAL-PROTEIN-SERINE ACETYLTRANSFERASE"/>
    <property type="match status" value="1"/>
</dbReference>